<dbReference type="Gene3D" id="3.90.1300.10">
    <property type="entry name" value="Amidase signature (AS) domain"/>
    <property type="match status" value="1"/>
</dbReference>
<name>A0A6L9UIS8_9HYPH</name>
<dbReference type="GO" id="GO:0012505">
    <property type="term" value="C:endomembrane system"/>
    <property type="evidence" value="ECO:0007669"/>
    <property type="project" value="TreeGrafter"/>
</dbReference>
<feature type="domain" description="Amidase" evidence="1">
    <location>
        <begin position="2"/>
        <end position="92"/>
    </location>
</feature>
<accession>A0A6L9UIS8</accession>
<comment type="caution">
    <text evidence="2">The sequence shown here is derived from an EMBL/GenBank/DDBJ whole genome shotgun (WGS) entry which is preliminary data.</text>
</comment>
<dbReference type="Proteomes" id="UP000483035">
    <property type="component" value="Unassembled WGS sequence"/>
</dbReference>
<dbReference type="InterPro" id="IPR036928">
    <property type="entry name" value="AS_sf"/>
</dbReference>
<protein>
    <recommendedName>
        <fullName evidence="1">Amidase domain-containing protein</fullName>
    </recommendedName>
</protein>
<dbReference type="AlphaFoldDB" id="A0A6L9UIS8"/>
<dbReference type="PANTHER" id="PTHR43372">
    <property type="entry name" value="FATTY-ACID AMIDE HYDROLASE"/>
    <property type="match status" value="1"/>
</dbReference>
<dbReference type="SUPFAM" id="SSF75304">
    <property type="entry name" value="Amidase signature (AS) enzymes"/>
    <property type="match status" value="1"/>
</dbReference>
<organism evidence="2 3">
    <name type="scientific">Rhizobium lusitanum</name>
    <dbReference type="NCBI Taxonomy" id="293958"/>
    <lineage>
        <taxon>Bacteria</taxon>
        <taxon>Pseudomonadati</taxon>
        <taxon>Pseudomonadota</taxon>
        <taxon>Alphaproteobacteria</taxon>
        <taxon>Hyphomicrobiales</taxon>
        <taxon>Rhizobiaceae</taxon>
        <taxon>Rhizobium/Agrobacterium group</taxon>
        <taxon>Rhizobium</taxon>
    </lineage>
</organism>
<sequence>MDTAGVFTQRSSKLFVGNIPDKEATAVARFKATSGVPLMKANQLDFSFWAESDDLVTGRTITPWNLERTPGGSSGGESAALAASMSPIGLATWDSVILPMRGTIRKQVFQ</sequence>
<dbReference type="InterPro" id="IPR052739">
    <property type="entry name" value="FAAH2"/>
</dbReference>
<dbReference type="InterPro" id="IPR023631">
    <property type="entry name" value="Amidase_dom"/>
</dbReference>
<dbReference type="EMBL" id="WUEY01000028">
    <property type="protein sequence ID" value="NEI74292.1"/>
    <property type="molecule type" value="Genomic_DNA"/>
</dbReference>
<evidence type="ECO:0000259" key="1">
    <source>
        <dbReference type="Pfam" id="PF01425"/>
    </source>
</evidence>
<evidence type="ECO:0000313" key="2">
    <source>
        <dbReference type="EMBL" id="NEI74292.1"/>
    </source>
</evidence>
<proteinExistence type="predicted"/>
<dbReference type="PANTHER" id="PTHR43372:SF4">
    <property type="entry name" value="FATTY-ACID AMIDE HYDROLASE 2"/>
    <property type="match status" value="1"/>
</dbReference>
<evidence type="ECO:0000313" key="3">
    <source>
        <dbReference type="Proteomes" id="UP000483035"/>
    </source>
</evidence>
<dbReference type="Pfam" id="PF01425">
    <property type="entry name" value="Amidase"/>
    <property type="match status" value="1"/>
</dbReference>
<gene>
    <name evidence="2" type="ORF">GR212_32545</name>
</gene>
<reference evidence="2 3" key="1">
    <citation type="submission" date="2019-12" db="EMBL/GenBank/DDBJ databases">
        <title>Rhizobium genotypes associated with high levels of biological nitrogen fixation by grain legumes in a temperate-maritime cropping system.</title>
        <authorList>
            <person name="Maluk M."/>
            <person name="Francesc Ferrando Molina F."/>
            <person name="Lopez Del Egido L."/>
            <person name="Lafos M."/>
            <person name="Langarica-Fuentes A."/>
            <person name="Gebre Yohannes G."/>
            <person name="Young M.W."/>
            <person name="Martin P."/>
            <person name="Gantlett R."/>
            <person name="Kenicer G."/>
            <person name="Hawes C."/>
            <person name="Begg G.S."/>
            <person name="Quilliam R.S."/>
            <person name="Squire G.R."/>
            <person name="Poole P.S."/>
            <person name="Young P.W."/>
            <person name="Iannetta P.M."/>
            <person name="James E.K."/>
        </authorList>
    </citation>
    <scope>NUCLEOTIDE SEQUENCE [LARGE SCALE GENOMIC DNA]</scope>
    <source>
        <strain evidence="2 3">JHI1118</strain>
    </source>
</reference>